<dbReference type="AlphaFoldDB" id="A0A127A2V4"/>
<dbReference type="SUPFAM" id="SSF46785">
    <property type="entry name" value="Winged helix' DNA-binding domain"/>
    <property type="match status" value="1"/>
</dbReference>
<dbReference type="Gene3D" id="1.10.10.10">
    <property type="entry name" value="Winged helix-like DNA-binding domain superfamily/Winged helix DNA-binding domain"/>
    <property type="match status" value="1"/>
</dbReference>
<dbReference type="InterPro" id="IPR005119">
    <property type="entry name" value="LysR_subst-bd"/>
</dbReference>
<dbReference type="PANTHER" id="PTHR30346:SF28">
    <property type="entry name" value="HTH-TYPE TRANSCRIPTIONAL REGULATOR CYNR"/>
    <property type="match status" value="1"/>
</dbReference>
<dbReference type="PROSITE" id="PS50931">
    <property type="entry name" value="HTH_LYSR"/>
    <property type="match status" value="1"/>
</dbReference>
<evidence type="ECO:0000256" key="2">
    <source>
        <dbReference type="ARBA" id="ARBA00023015"/>
    </source>
</evidence>
<evidence type="ECO:0000256" key="3">
    <source>
        <dbReference type="ARBA" id="ARBA00023125"/>
    </source>
</evidence>
<dbReference type="InterPro" id="IPR036390">
    <property type="entry name" value="WH_DNA-bd_sf"/>
</dbReference>
<dbReference type="KEGG" id="satk:SA2016_2771"/>
<evidence type="ECO:0000256" key="1">
    <source>
        <dbReference type="ARBA" id="ARBA00009437"/>
    </source>
</evidence>
<dbReference type="InterPro" id="IPR000847">
    <property type="entry name" value="LysR_HTH_N"/>
</dbReference>
<dbReference type="CDD" id="cd08434">
    <property type="entry name" value="PBP2_GltC_like"/>
    <property type="match status" value="1"/>
</dbReference>
<dbReference type="Gene3D" id="3.40.190.290">
    <property type="match status" value="1"/>
</dbReference>
<keyword evidence="3" id="KW-0238">DNA-binding</keyword>
<dbReference type="Pfam" id="PF03466">
    <property type="entry name" value="LysR_substrate"/>
    <property type="match status" value="1"/>
</dbReference>
<dbReference type="PATRIC" id="fig|37927.3.peg.2848"/>
<gene>
    <name evidence="6" type="ORF">SA2016_2771</name>
</gene>
<dbReference type="PANTHER" id="PTHR30346">
    <property type="entry name" value="TRANSCRIPTIONAL DUAL REGULATOR HCAR-RELATED"/>
    <property type="match status" value="1"/>
</dbReference>
<accession>A0A127A2V4</accession>
<evidence type="ECO:0000256" key="4">
    <source>
        <dbReference type="ARBA" id="ARBA00023163"/>
    </source>
</evidence>
<feature type="domain" description="HTH lysR-type" evidence="5">
    <location>
        <begin position="17"/>
        <end position="74"/>
    </location>
</feature>
<dbReference type="RefSeq" id="WP_066499070.1">
    <property type="nucleotide sequence ID" value="NZ_BJMO01000005.1"/>
</dbReference>
<evidence type="ECO:0000313" key="7">
    <source>
        <dbReference type="Proteomes" id="UP000070134"/>
    </source>
</evidence>
<dbReference type="OrthoDB" id="9803735at2"/>
<dbReference type="InterPro" id="IPR036388">
    <property type="entry name" value="WH-like_DNA-bd_sf"/>
</dbReference>
<protein>
    <submittedName>
        <fullName evidence="6">LysR family transcriptional regulator</fullName>
    </submittedName>
</protein>
<comment type="similarity">
    <text evidence="1">Belongs to the LysR transcriptional regulatory family.</text>
</comment>
<dbReference type="STRING" id="37927.SA2016_2771"/>
<keyword evidence="7" id="KW-1185">Reference proteome</keyword>
<evidence type="ECO:0000259" key="5">
    <source>
        <dbReference type="PROSITE" id="PS50931"/>
    </source>
</evidence>
<reference evidence="6 7" key="1">
    <citation type="submission" date="2016-02" db="EMBL/GenBank/DDBJ databases">
        <title>Complete genome of Sinomonas atrocyanea KCTC 3377.</title>
        <authorList>
            <person name="Kim K.M."/>
        </authorList>
    </citation>
    <scope>NUCLEOTIDE SEQUENCE [LARGE SCALE GENOMIC DNA]</scope>
    <source>
        <strain evidence="6 7">KCTC 3377</strain>
    </source>
</reference>
<proteinExistence type="inferred from homology"/>
<dbReference type="GO" id="GO:0032993">
    <property type="term" value="C:protein-DNA complex"/>
    <property type="evidence" value="ECO:0007669"/>
    <property type="project" value="TreeGrafter"/>
</dbReference>
<dbReference type="Proteomes" id="UP000070134">
    <property type="component" value="Chromosome"/>
</dbReference>
<organism evidence="6 7">
    <name type="scientific">Sinomonas atrocyanea</name>
    <dbReference type="NCBI Taxonomy" id="37927"/>
    <lineage>
        <taxon>Bacteria</taxon>
        <taxon>Bacillati</taxon>
        <taxon>Actinomycetota</taxon>
        <taxon>Actinomycetes</taxon>
        <taxon>Micrococcales</taxon>
        <taxon>Micrococcaceae</taxon>
        <taxon>Sinomonas</taxon>
    </lineage>
</organism>
<dbReference type="GO" id="GO:0003677">
    <property type="term" value="F:DNA binding"/>
    <property type="evidence" value="ECO:0007669"/>
    <property type="project" value="UniProtKB-KW"/>
</dbReference>
<name>A0A127A2V4_9MICC</name>
<keyword evidence="2" id="KW-0805">Transcription regulation</keyword>
<dbReference type="Pfam" id="PF00126">
    <property type="entry name" value="HTH_1"/>
    <property type="match status" value="1"/>
</dbReference>
<keyword evidence="4" id="KW-0804">Transcription</keyword>
<dbReference type="SUPFAM" id="SSF53850">
    <property type="entry name" value="Periplasmic binding protein-like II"/>
    <property type="match status" value="1"/>
</dbReference>
<evidence type="ECO:0000313" key="6">
    <source>
        <dbReference type="EMBL" id="AMM33436.1"/>
    </source>
</evidence>
<dbReference type="EMBL" id="CP014518">
    <property type="protein sequence ID" value="AMM33436.1"/>
    <property type="molecule type" value="Genomic_DNA"/>
</dbReference>
<dbReference type="GO" id="GO:0003700">
    <property type="term" value="F:DNA-binding transcription factor activity"/>
    <property type="evidence" value="ECO:0007669"/>
    <property type="project" value="InterPro"/>
</dbReference>
<sequence length="328" mass="34978">MTQAARPSAPLHGELARLLPLLPVLDAVGQTRHVTAAAELLGVPQPTVSRALARAAGVVGAELVRKEGRGIRLTPAAEQLLPAVRTALEELQRGLDALHERAHQARGLVRLSFQMTFGESAVPVFVSGFRADHPDVRFELIQGSRQHCLDTLADGRVDLAIVSPRPEPTRDLDSATLYVQGVRLAVPAGHRLAGRASVRLAEVADEPFVALERGFGMRSILDRLGRDAGFRPDIAFSGQDSRTLLGLVSAGLGVALVPPSSAGHGAVYGSTRHGEALGWAELALEDEGAFREIGLVWPRIVGEPPQVRLFREHVLALDAGLLADAFGR</sequence>